<dbReference type="GO" id="GO:0015250">
    <property type="term" value="F:water channel activity"/>
    <property type="evidence" value="ECO:0007669"/>
    <property type="project" value="TreeGrafter"/>
</dbReference>
<evidence type="ECO:0008006" key="12">
    <source>
        <dbReference type="Google" id="ProtNLM"/>
    </source>
</evidence>
<evidence type="ECO:0000256" key="6">
    <source>
        <dbReference type="ARBA" id="ARBA00022989"/>
    </source>
</evidence>
<dbReference type="Pfam" id="PF00230">
    <property type="entry name" value="MIP"/>
    <property type="match status" value="1"/>
</dbReference>
<dbReference type="GO" id="GO:0005886">
    <property type="term" value="C:plasma membrane"/>
    <property type="evidence" value="ECO:0007669"/>
    <property type="project" value="TreeGrafter"/>
</dbReference>
<dbReference type="InterPro" id="IPR000425">
    <property type="entry name" value="MIP"/>
</dbReference>
<keyword evidence="11" id="KW-1185">Reference proteome</keyword>
<dbReference type="InParanoid" id="A0A165DEQ7"/>
<evidence type="ECO:0000256" key="8">
    <source>
        <dbReference type="RuleBase" id="RU000477"/>
    </source>
</evidence>
<dbReference type="PANTHER" id="PTHR43829:SF14">
    <property type="entry name" value="AQUAPORIN 3"/>
    <property type="match status" value="1"/>
</dbReference>
<evidence type="ECO:0000313" key="10">
    <source>
        <dbReference type="EMBL" id="KZT52649.1"/>
    </source>
</evidence>
<evidence type="ECO:0000256" key="1">
    <source>
        <dbReference type="ARBA" id="ARBA00004141"/>
    </source>
</evidence>
<dbReference type="PRINTS" id="PR00783">
    <property type="entry name" value="MINTRINSICP"/>
</dbReference>
<dbReference type="STRING" id="1353952.A0A165DEQ7"/>
<keyword evidence="4 8" id="KW-0812">Transmembrane</keyword>
<protein>
    <recommendedName>
        <fullName evidence="12">Aquaporin-like protein</fullName>
    </recommendedName>
</protein>
<feature type="transmembrane region" description="Helical" evidence="9">
    <location>
        <begin position="63"/>
        <end position="83"/>
    </location>
</feature>
<dbReference type="InterPro" id="IPR050363">
    <property type="entry name" value="MIP/Aquaporin"/>
</dbReference>
<dbReference type="Gene3D" id="1.20.1080.10">
    <property type="entry name" value="Glycerol uptake facilitator protein"/>
    <property type="match status" value="1"/>
</dbReference>
<keyword evidence="5" id="KW-0677">Repeat</keyword>
<comment type="subcellular location">
    <subcellularLocation>
        <location evidence="1">Membrane</location>
        <topology evidence="1">Multi-pass membrane protein</topology>
    </subcellularLocation>
</comment>
<organism evidence="10 11">
    <name type="scientific">Calocera cornea HHB12733</name>
    <dbReference type="NCBI Taxonomy" id="1353952"/>
    <lineage>
        <taxon>Eukaryota</taxon>
        <taxon>Fungi</taxon>
        <taxon>Dikarya</taxon>
        <taxon>Basidiomycota</taxon>
        <taxon>Agaricomycotina</taxon>
        <taxon>Dacrymycetes</taxon>
        <taxon>Dacrymycetales</taxon>
        <taxon>Dacrymycetaceae</taxon>
        <taxon>Calocera</taxon>
    </lineage>
</organism>
<evidence type="ECO:0000256" key="5">
    <source>
        <dbReference type="ARBA" id="ARBA00022737"/>
    </source>
</evidence>
<dbReference type="PANTHER" id="PTHR43829">
    <property type="entry name" value="AQUAPORIN OR AQUAGLYCEROPORIN RELATED"/>
    <property type="match status" value="1"/>
</dbReference>
<keyword evidence="6 9" id="KW-1133">Transmembrane helix</keyword>
<evidence type="ECO:0000256" key="2">
    <source>
        <dbReference type="ARBA" id="ARBA00006175"/>
    </source>
</evidence>
<accession>A0A165DEQ7</accession>
<reference evidence="10 11" key="1">
    <citation type="journal article" date="2016" name="Mol. Biol. Evol.">
        <title>Comparative Genomics of Early-Diverging Mushroom-Forming Fungi Provides Insights into the Origins of Lignocellulose Decay Capabilities.</title>
        <authorList>
            <person name="Nagy L.G."/>
            <person name="Riley R."/>
            <person name="Tritt A."/>
            <person name="Adam C."/>
            <person name="Daum C."/>
            <person name="Floudas D."/>
            <person name="Sun H."/>
            <person name="Yadav J.S."/>
            <person name="Pangilinan J."/>
            <person name="Larsson K.H."/>
            <person name="Matsuura K."/>
            <person name="Barry K."/>
            <person name="Labutti K."/>
            <person name="Kuo R."/>
            <person name="Ohm R.A."/>
            <person name="Bhattacharya S.S."/>
            <person name="Shirouzu T."/>
            <person name="Yoshinaga Y."/>
            <person name="Martin F.M."/>
            <person name="Grigoriev I.V."/>
            <person name="Hibbett D.S."/>
        </authorList>
    </citation>
    <scope>NUCLEOTIDE SEQUENCE [LARGE SCALE GENOMIC DNA]</scope>
    <source>
        <strain evidence="10 11">HHB12733</strain>
    </source>
</reference>
<proteinExistence type="inferred from homology"/>
<dbReference type="SUPFAM" id="SSF81338">
    <property type="entry name" value="Aquaporin-like"/>
    <property type="match status" value="1"/>
</dbReference>
<dbReference type="GO" id="GO:0015254">
    <property type="term" value="F:glycerol channel activity"/>
    <property type="evidence" value="ECO:0007669"/>
    <property type="project" value="TreeGrafter"/>
</dbReference>
<evidence type="ECO:0000313" key="11">
    <source>
        <dbReference type="Proteomes" id="UP000076842"/>
    </source>
</evidence>
<evidence type="ECO:0000256" key="7">
    <source>
        <dbReference type="ARBA" id="ARBA00023136"/>
    </source>
</evidence>
<evidence type="ECO:0000256" key="9">
    <source>
        <dbReference type="SAM" id="Phobius"/>
    </source>
</evidence>
<sequence>MLSPSGSTNSSFAAVVLRIGFAYAFGVVLALTVAGPTSGEHLNPGVTTTHCVFGHFPIWKLPFSVFAQILRSLLACMVLCLVYRDVIWDLEATLTAAGTYDIVNFTPQSPAEIFGLYVSPNANLGSVFWTKFSSTVGAGTEVAAVAANSARDLRSRMMVICIWGRKAAGGNCAAIAALTNIPATLLSA</sequence>
<evidence type="ECO:0000256" key="3">
    <source>
        <dbReference type="ARBA" id="ARBA00022448"/>
    </source>
</evidence>
<keyword evidence="7 9" id="KW-0472">Membrane</keyword>
<dbReference type="Proteomes" id="UP000076842">
    <property type="component" value="Unassembled WGS sequence"/>
</dbReference>
<dbReference type="OrthoDB" id="3222at2759"/>
<evidence type="ECO:0000256" key="4">
    <source>
        <dbReference type="ARBA" id="ARBA00022692"/>
    </source>
</evidence>
<keyword evidence="3 8" id="KW-0813">Transport</keyword>
<name>A0A165DEQ7_9BASI</name>
<gene>
    <name evidence="10" type="ORF">CALCODRAFT_551726</name>
</gene>
<dbReference type="AlphaFoldDB" id="A0A165DEQ7"/>
<comment type="similarity">
    <text evidence="2 8">Belongs to the MIP/aquaporin (TC 1.A.8) family.</text>
</comment>
<feature type="transmembrane region" description="Helical" evidence="9">
    <location>
        <begin position="12"/>
        <end position="34"/>
    </location>
</feature>
<dbReference type="EMBL" id="KV424060">
    <property type="protein sequence ID" value="KZT52649.1"/>
    <property type="molecule type" value="Genomic_DNA"/>
</dbReference>
<dbReference type="InterPro" id="IPR023271">
    <property type="entry name" value="Aquaporin-like"/>
</dbReference>